<dbReference type="Proteomes" id="UP000242188">
    <property type="component" value="Unassembled WGS sequence"/>
</dbReference>
<evidence type="ECO:0000256" key="2">
    <source>
        <dbReference type="ARBA" id="ARBA00022737"/>
    </source>
</evidence>
<dbReference type="EMBL" id="NEDP02005356">
    <property type="protein sequence ID" value="OWF41786.1"/>
    <property type="molecule type" value="Genomic_DNA"/>
</dbReference>
<dbReference type="Gene3D" id="3.80.10.10">
    <property type="entry name" value="Ribonuclease Inhibitor"/>
    <property type="match status" value="2"/>
</dbReference>
<gene>
    <name evidence="3" type="ORF">KP79_PYT18050</name>
</gene>
<dbReference type="InterPro" id="IPR050333">
    <property type="entry name" value="SLRP"/>
</dbReference>
<keyword evidence="4" id="KW-1185">Reference proteome</keyword>
<dbReference type="STRING" id="6573.A0A210PZ67"/>
<sequence>MLQLLLTNGIQGTSLPVPEDPSPCPVRAPCSCNFNKVFCNNLTQTEIPTFTKVNATWKCWELNMNYNYNIKTIPSGAFDNIPFCSLQIGHNGFETIKDGALAGSEPYLDSVFMQYNNFKDLPNEIARMPNITMLSIHDNPINSLPQTMAFASTLEFLDIGSSAMTTWPNSIGTLKSVSSLTIYKLTMSDLPVNAFEGLEDSIQLLWFTATKFKGIPKALRRLRKVTDLAFEDNVELTSEGITDDAFIGMDSLRDIDIKNSSLSRVPNLSKIPAISSLSLTNSPIASWDSNTLPEQPIIQSVSLTNTDLDHIPAVVRRIRSIFQLTLQNTKVSHIGPGDLAGLQKLQYLSLSQTPLVSISMDAFNDTSSLQGLYLDNTKLSGFPRAIERLPALRFVSLQNVTIECSCAELGWMKTWIGIKQFLGGDGQCHNIRMEFIEYVHNEVPKCP</sequence>
<accession>A0A210PZ67</accession>
<dbReference type="PANTHER" id="PTHR45712:SF22">
    <property type="entry name" value="INSULIN-LIKE GROWTH FACTOR-BINDING PROTEIN COMPLEX ACID LABILE SUBUNIT"/>
    <property type="match status" value="1"/>
</dbReference>
<dbReference type="SUPFAM" id="SSF52058">
    <property type="entry name" value="L domain-like"/>
    <property type="match status" value="1"/>
</dbReference>
<keyword evidence="3" id="KW-0675">Receptor</keyword>
<organism evidence="3 4">
    <name type="scientific">Mizuhopecten yessoensis</name>
    <name type="common">Japanese scallop</name>
    <name type="synonym">Patinopecten yessoensis</name>
    <dbReference type="NCBI Taxonomy" id="6573"/>
    <lineage>
        <taxon>Eukaryota</taxon>
        <taxon>Metazoa</taxon>
        <taxon>Spiralia</taxon>
        <taxon>Lophotrochozoa</taxon>
        <taxon>Mollusca</taxon>
        <taxon>Bivalvia</taxon>
        <taxon>Autobranchia</taxon>
        <taxon>Pteriomorphia</taxon>
        <taxon>Pectinida</taxon>
        <taxon>Pectinoidea</taxon>
        <taxon>Pectinidae</taxon>
        <taxon>Mizuhopecten</taxon>
    </lineage>
</organism>
<evidence type="ECO:0000313" key="4">
    <source>
        <dbReference type="Proteomes" id="UP000242188"/>
    </source>
</evidence>
<proteinExistence type="predicted"/>
<comment type="caution">
    <text evidence="3">The sequence shown here is derived from an EMBL/GenBank/DDBJ whole genome shotgun (WGS) entry which is preliminary data.</text>
</comment>
<evidence type="ECO:0000313" key="3">
    <source>
        <dbReference type="EMBL" id="OWF41786.1"/>
    </source>
</evidence>
<protein>
    <submittedName>
        <fullName evidence="3">Leucine-rich repeat-containing G-protein coupled receptor 4</fullName>
    </submittedName>
</protein>
<dbReference type="InterPro" id="IPR026906">
    <property type="entry name" value="LRR_5"/>
</dbReference>
<dbReference type="OrthoDB" id="6137799at2759"/>
<dbReference type="AlphaFoldDB" id="A0A210PZ67"/>
<evidence type="ECO:0000256" key="1">
    <source>
        <dbReference type="ARBA" id="ARBA00022614"/>
    </source>
</evidence>
<dbReference type="InterPro" id="IPR032675">
    <property type="entry name" value="LRR_dom_sf"/>
</dbReference>
<dbReference type="Pfam" id="PF13306">
    <property type="entry name" value="LRR_5"/>
    <property type="match status" value="1"/>
</dbReference>
<dbReference type="PANTHER" id="PTHR45712">
    <property type="entry name" value="AGAP008170-PA"/>
    <property type="match status" value="1"/>
</dbReference>
<keyword evidence="2" id="KW-0677">Repeat</keyword>
<reference evidence="3 4" key="1">
    <citation type="journal article" date="2017" name="Nat. Ecol. Evol.">
        <title>Scallop genome provides insights into evolution of bilaterian karyotype and development.</title>
        <authorList>
            <person name="Wang S."/>
            <person name="Zhang J."/>
            <person name="Jiao W."/>
            <person name="Li J."/>
            <person name="Xun X."/>
            <person name="Sun Y."/>
            <person name="Guo X."/>
            <person name="Huan P."/>
            <person name="Dong B."/>
            <person name="Zhang L."/>
            <person name="Hu X."/>
            <person name="Sun X."/>
            <person name="Wang J."/>
            <person name="Zhao C."/>
            <person name="Wang Y."/>
            <person name="Wang D."/>
            <person name="Huang X."/>
            <person name="Wang R."/>
            <person name="Lv J."/>
            <person name="Li Y."/>
            <person name="Zhang Z."/>
            <person name="Liu B."/>
            <person name="Lu W."/>
            <person name="Hui Y."/>
            <person name="Liang J."/>
            <person name="Zhou Z."/>
            <person name="Hou R."/>
            <person name="Li X."/>
            <person name="Liu Y."/>
            <person name="Li H."/>
            <person name="Ning X."/>
            <person name="Lin Y."/>
            <person name="Zhao L."/>
            <person name="Xing Q."/>
            <person name="Dou J."/>
            <person name="Li Y."/>
            <person name="Mao J."/>
            <person name="Guo H."/>
            <person name="Dou H."/>
            <person name="Li T."/>
            <person name="Mu C."/>
            <person name="Jiang W."/>
            <person name="Fu Q."/>
            <person name="Fu X."/>
            <person name="Miao Y."/>
            <person name="Liu J."/>
            <person name="Yu Q."/>
            <person name="Li R."/>
            <person name="Liao H."/>
            <person name="Li X."/>
            <person name="Kong Y."/>
            <person name="Jiang Z."/>
            <person name="Chourrout D."/>
            <person name="Li R."/>
            <person name="Bao Z."/>
        </authorList>
    </citation>
    <scope>NUCLEOTIDE SEQUENCE [LARGE SCALE GENOMIC DNA]</scope>
    <source>
        <strain evidence="3 4">PY_sf001</strain>
    </source>
</reference>
<name>A0A210PZ67_MIZYE</name>
<keyword evidence="1" id="KW-0433">Leucine-rich repeat</keyword>